<dbReference type="STRING" id="880074.BARVI_12010"/>
<reference evidence="3 4" key="1">
    <citation type="submission" date="2013-12" db="EMBL/GenBank/DDBJ databases">
        <authorList>
            <consortium name="DOE Joint Genome Institute"/>
            <person name="Eisen J."/>
            <person name="Huntemann M."/>
            <person name="Han J."/>
            <person name="Chen A."/>
            <person name="Kyrpides N."/>
            <person name="Mavromatis K."/>
            <person name="Markowitz V."/>
            <person name="Palaniappan K."/>
            <person name="Ivanova N."/>
            <person name="Schaumberg A."/>
            <person name="Pati A."/>
            <person name="Liolios K."/>
            <person name="Nordberg H.P."/>
            <person name="Cantor M.N."/>
            <person name="Hua S.X."/>
            <person name="Woyke T."/>
        </authorList>
    </citation>
    <scope>NUCLEOTIDE SEQUENCE [LARGE SCALE GENOMIC DNA]</scope>
    <source>
        <strain evidence="4">DSM 18177</strain>
    </source>
</reference>
<dbReference type="KEGG" id="bvs:BARVI_12010"/>
<keyword evidence="4" id="KW-1185">Reference proteome</keyword>
<dbReference type="OrthoDB" id="9789361at2"/>
<evidence type="ECO:0000259" key="2">
    <source>
        <dbReference type="Pfam" id="PF03787"/>
    </source>
</evidence>
<dbReference type="Proteomes" id="UP000018901">
    <property type="component" value="Chromosome"/>
</dbReference>
<organism evidence="3 4">
    <name type="scientific">Barnesiella viscericola DSM 18177</name>
    <dbReference type="NCBI Taxonomy" id="880074"/>
    <lineage>
        <taxon>Bacteria</taxon>
        <taxon>Pseudomonadati</taxon>
        <taxon>Bacteroidota</taxon>
        <taxon>Bacteroidia</taxon>
        <taxon>Bacteroidales</taxon>
        <taxon>Barnesiellaceae</taxon>
        <taxon>Barnesiella</taxon>
    </lineage>
</organism>
<evidence type="ECO:0000313" key="4">
    <source>
        <dbReference type="Proteomes" id="UP000018901"/>
    </source>
</evidence>
<dbReference type="RefSeq" id="WP_025279415.1">
    <property type="nucleotide sequence ID" value="NZ_CP007034.1"/>
</dbReference>
<dbReference type="PANTHER" id="PTHR36700:SF1">
    <property type="entry name" value="CRISPR SYSTEM CMR SUBUNIT CMR4"/>
    <property type="match status" value="1"/>
</dbReference>
<sequence length="270" mass="30075">MKSVWIIQAETNIHVGNENTSSVGLIDKEIQRNVLTTIPCINASSLKGAMNEYATSEVKLSPAERVAIFGVDKKDKKDEIVETQKGGCLFFDAYLLLLPVQDDNNLYKLVTSKETLEQYVELLKLMGIDLSYSGLVEELKTRDSHFDGEEGAGKSIIEHKDFTELCSNEELPIVARNTLIGNGNLWYEQVLPQKSIFGTILIAPSSVEVSRKEKDGEAQDPEKAKYKTVSVSVQNMDKIITKTFDKRIVQIGANATIGYGYCQFIKIKEA</sequence>
<dbReference type="GO" id="GO:0051607">
    <property type="term" value="P:defense response to virus"/>
    <property type="evidence" value="ECO:0007669"/>
    <property type="project" value="UniProtKB-KW"/>
</dbReference>
<proteinExistence type="predicted"/>
<gene>
    <name evidence="3" type="ORF">BARVI_12010</name>
</gene>
<evidence type="ECO:0000313" key="3">
    <source>
        <dbReference type="EMBL" id="AHF13977.1"/>
    </source>
</evidence>
<dbReference type="InterPro" id="IPR013410">
    <property type="entry name" value="CRISPR-assoc_RAMP_Cmr4"/>
</dbReference>
<dbReference type="EMBL" id="CP007034">
    <property type="protein sequence ID" value="AHF13977.1"/>
    <property type="molecule type" value="Genomic_DNA"/>
</dbReference>
<keyword evidence="1" id="KW-0051">Antiviral defense</keyword>
<dbReference type="AlphaFoldDB" id="W0ET75"/>
<dbReference type="InterPro" id="IPR005537">
    <property type="entry name" value="RAMP_III_fam"/>
</dbReference>
<dbReference type="Pfam" id="PF03787">
    <property type="entry name" value="RAMPs"/>
    <property type="match status" value="1"/>
</dbReference>
<protein>
    <recommendedName>
        <fullName evidence="2">CRISPR type III-associated protein domain-containing protein</fullName>
    </recommendedName>
</protein>
<dbReference type="HOGENOM" id="CLU_047795_0_0_10"/>
<dbReference type="PANTHER" id="PTHR36700">
    <property type="entry name" value="CRISPR SYSTEM CMR SUBUNIT CMR4"/>
    <property type="match status" value="1"/>
</dbReference>
<feature type="domain" description="CRISPR type III-associated protein" evidence="2">
    <location>
        <begin position="7"/>
        <end position="262"/>
    </location>
</feature>
<name>W0ET75_9BACT</name>
<accession>W0ET75</accession>
<dbReference type="GeneID" id="90530103"/>
<dbReference type="eggNOG" id="COG1336">
    <property type="taxonomic scope" value="Bacteria"/>
</dbReference>
<evidence type="ECO:0000256" key="1">
    <source>
        <dbReference type="ARBA" id="ARBA00023118"/>
    </source>
</evidence>